<feature type="region of interest" description="Disordered" evidence="1">
    <location>
        <begin position="52"/>
        <end position="108"/>
    </location>
</feature>
<sequence>MPWIFFLLALGCIALAMRTQSMGFALLLLLASLGLMLAGALGLLSARIQSRSQGGGMQLNPALERERLRQQREASGKSSSAVVTAENPAVGSRREAEPDAGSGDGGGD</sequence>
<keyword evidence="2" id="KW-0472">Membrane</keyword>
<evidence type="ECO:0000256" key="2">
    <source>
        <dbReference type="SAM" id="Phobius"/>
    </source>
</evidence>
<proteinExistence type="predicted"/>
<dbReference type="RefSeq" id="WP_248207315.1">
    <property type="nucleotide sequence ID" value="NZ_JALNMH010000005.1"/>
</dbReference>
<evidence type="ECO:0000313" key="4">
    <source>
        <dbReference type="Proteomes" id="UP001431449"/>
    </source>
</evidence>
<keyword evidence="2" id="KW-1133">Transmembrane helix</keyword>
<dbReference type="EMBL" id="JALNMH010000005">
    <property type="protein sequence ID" value="MCK7593571.1"/>
    <property type="molecule type" value="Genomic_DNA"/>
</dbReference>
<protein>
    <submittedName>
        <fullName evidence="3">Uncharacterized protein</fullName>
    </submittedName>
</protein>
<feature type="compositionally biased region" description="Basic and acidic residues" evidence="1">
    <location>
        <begin position="63"/>
        <end position="75"/>
    </location>
</feature>
<comment type="caution">
    <text evidence="3">The sequence shown here is derived from an EMBL/GenBank/DDBJ whole genome shotgun (WGS) entry which is preliminary data.</text>
</comment>
<keyword evidence="4" id="KW-1185">Reference proteome</keyword>
<feature type="transmembrane region" description="Helical" evidence="2">
    <location>
        <begin position="26"/>
        <end position="44"/>
    </location>
</feature>
<dbReference type="Proteomes" id="UP001431449">
    <property type="component" value="Unassembled WGS sequence"/>
</dbReference>
<name>A0ABT0GGB0_9GAMM</name>
<keyword evidence="2" id="KW-0812">Transmembrane</keyword>
<organism evidence="3 4">
    <name type="scientific">Pseudomarimonas salicorniae</name>
    <dbReference type="NCBI Taxonomy" id="2933270"/>
    <lineage>
        <taxon>Bacteria</taxon>
        <taxon>Pseudomonadati</taxon>
        <taxon>Pseudomonadota</taxon>
        <taxon>Gammaproteobacteria</taxon>
        <taxon>Lysobacterales</taxon>
        <taxon>Lysobacteraceae</taxon>
        <taxon>Pseudomarimonas</taxon>
    </lineage>
</organism>
<evidence type="ECO:0000313" key="3">
    <source>
        <dbReference type="EMBL" id="MCK7593571.1"/>
    </source>
</evidence>
<evidence type="ECO:0000256" key="1">
    <source>
        <dbReference type="SAM" id="MobiDB-lite"/>
    </source>
</evidence>
<gene>
    <name evidence="3" type="ORF">M0G41_07810</name>
</gene>
<reference evidence="3" key="1">
    <citation type="submission" date="2022-04" db="EMBL/GenBank/DDBJ databases">
        <title>Lysobacter sp. CAU 1642 isolated from sea sand.</title>
        <authorList>
            <person name="Kim W."/>
        </authorList>
    </citation>
    <scope>NUCLEOTIDE SEQUENCE</scope>
    <source>
        <strain evidence="3">CAU 1642</strain>
    </source>
</reference>
<accession>A0ABT0GGB0</accession>